<dbReference type="InterPro" id="IPR001356">
    <property type="entry name" value="HD"/>
</dbReference>
<feature type="domain" description="Homeobox" evidence="11">
    <location>
        <begin position="74"/>
        <end position="129"/>
    </location>
</feature>
<dbReference type="AlphaFoldDB" id="A0ABD1HB45"/>
<dbReference type="InterPro" id="IPR009057">
    <property type="entry name" value="Homeodomain-like_sf"/>
</dbReference>
<keyword evidence="3" id="KW-0805">Transcription regulation</keyword>
<evidence type="ECO:0000256" key="4">
    <source>
        <dbReference type="ARBA" id="ARBA00023125"/>
    </source>
</evidence>
<comment type="similarity">
    <text evidence="8">Belongs to the WUS homeobox family.</text>
</comment>
<evidence type="ECO:0000256" key="9">
    <source>
        <dbReference type="PROSITE-ProRule" id="PRU00108"/>
    </source>
</evidence>
<organism evidence="12 13">
    <name type="scientific">Salvia divinorum</name>
    <name type="common">Maria pastora</name>
    <name type="synonym">Diviner's sage</name>
    <dbReference type="NCBI Taxonomy" id="28513"/>
    <lineage>
        <taxon>Eukaryota</taxon>
        <taxon>Viridiplantae</taxon>
        <taxon>Streptophyta</taxon>
        <taxon>Embryophyta</taxon>
        <taxon>Tracheophyta</taxon>
        <taxon>Spermatophyta</taxon>
        <taxon>Magnoliopsida</taxon>
        <taxon>eudicotyledons</taxon>
        <taxon>Gunneridae</taxon>
        <taxon>Pentapetalae</taxon>
        <taxon>asterids</taxon>
        <taxon>lamiids</taxon>
        <taxon>Lamiales</taxon>
        <taxon>Lamiaceae</taxon>
        <taxon>Nepetoideae</taxon>
        <taxon>Mentheae</taxon>
        <taxon>Salviinae</taxon>
        <taxon>Salvia</taxon>
        <taxon>Salvia subgen. Calosphace</taxon>
    </lineage>
</organism>
<evidence type="ECO:0000313" key="12">
    <source>
        <dbReference type="EMBL" id="KAL1553662.1"/>
    </source>
</evidence>
<dbReference type="PANTHER" id="PTHR45940">
    <property type="entry name" value="WUSCHEL-RELATED HOMEOBOX 1-RELATED"/>
    <property type="match status" value="1"/>
</dbReference>
<evidence type="ECO:0000313" key="13">
    <source>
        <dbReference type="Proteomes" id="UP001567538"/>
    </source>
</evidence>
<comment type="subcellular location">
    <subcellularLocation>
        <location evidence="1 9 10">Nucleus</location>
    </subcellularLocation>
</comment>
<comment type="caution">
    <text evidence="12">The sequence shown here is derived from an EMBL/GenBank/DDBJ whole genome shotgun (WGS) entry which is preliminary data.</text>
</comment>
<keyword evidence="7 9" id="KW-0539">Nucleus</keyword>
<gene>
    <name evidence="12" type="ORF">AAHA92_14311</name>
</gene>
<dbReference type="Proteomes" id="UP001567538">
    <property type="component" value="Unassembled WGS sequence"/>
</dbReference>
<dbReference type="GO" id="GO:0099402">
    <property type="term" value="P:plant organ development"/>
    <property type="evidence" value="ECO:0007669"/>
    <property type="project" value="UniProtKB-ARBA"/>
</dbReference>
<evidence type="ECO:0000256" key="5">
    <source>
        <dbReference type="ARBA" id="ARBA00023155"/>
    </source>
</evidence>
<accession>A0ABD1HB45</accession>
<keyword evidence="2" id="KW-0217">Developmental protein</keyword>
<dbReference type="EMBL" id="JBEAFC010000006">
    <property type="protein sequence ID" value="KAL1553662.1"/>
    <property type="molecule type" value="Genomic_DNA"/>
</dbReference>
<dbReference type="FunFam" id="1.10.10.60:FF:000146">
    <property type="entry name" value="WUSCHEL-related homeobox 4"/>
    <property type="match status" value="1"/>
</dbReference>
<protein>
    <submittedName>
        <fullName evidence="12">WUSCHEL-related homeobox 3-like</fullName>
    </submittedName>
</protein>
<dbReference type="PROSITE" id="PS50071">
    <property type="entry name" value="HOMEOBOX_2"/>
    <property type="match status" value="1"/>
</dbReference>
<evidence type="ECO:0000256" key="6">
    <source>
        <dbReference type="ARBA" id="ARBA00023163"/>
    </source>
</evidence>
<keyword evidence="5 9" id="KW-0371">Homeobox</keyword>
<dbReference type="GO" id="GO:0005634">
    <property type="term" value="C:nucleus"/>
    <property type="evidence" value="ECO:0007669"/>
    <property type="project" value="UniProtKB-SubCell"/>
</dbReference>
<proteinExistence type="inferred from homology"/>
<evidence type="ECO:0000256" key="3">
    <source>
        <dbReference type="ARBA" id="ARBA00023015"/>
    </source>
</evidence>
<dbReference type="SUPFAM" id="SSF46689">
    <property type="entry name" value="Homeodomain-like"/>
    <property type="match status" value="1"/>
</dbReference>
<evidence type="ECO:0000256" key="1">
    <source>
        <dbReference type="ARBA" id="ARBA00004123"/>
    </source>
</evidence>
<dbReference type="Gene3D" id="1.10.10.60">
    <property type="entry name" value="Homeodomain-like"/>
    <property type="match status" value="1"/>
</dbReference>
<dbReference type="PANTHER" id="PTHR45940:SF13">
    <property type="entry name" value="WUSCHEL-RELATED HOMEOBOX 1"/>
    <property type="match status" value="1"/>
</dbReference>
<reference evidence="12 13" key="1">
    <citation type="submission" date="2024-06" db="EMBL/GenBank/DDBJ databases">
        <title>A chromosome level genome sequence of Diviner's sage (Salvia divinorum).</title>
        <authorList>
            <person name="Ford S.A."/>
            <person name="Ro D.-K."/>
            <person name="Ness R.W."/>
            <person name="Phillips M.A."/>
        </authorList>
    </citation>
    <scope>NUCLEOTIDE SEQUENCE [LARGE SCALE GENOMIC DNA]</scope>
    <source>
        <strain evidence="12">SAF-2024a</strain>
        <tissue evidence="12">Leaf</tissue>
    </source>
</reference>
<evidence type="ECO:0000256" key="7">
    <source>
        <dbReference type="ARBA" id="ARBA00023242"/>
    </source>
</evidence>
<sequence length="258" mass="29459">MWMITMDSNSTNDTLPPAINRKLRPLMPRPIYSSSSSCCCLPNPNIHSLSQCLSDHKREISAAPPLVSTRWNPTPEQLQALEEMYRRGVRTPSAEQIQQIAAKLRRFGKIEGKNVFYWFQNHKARERQKKRRQLELHLAGKKPPPGVSRRYMEIEQHGKVPIPSNCSTPSEDSASMHGAVIAADSGKDGWKKHKEWQLDLDLSSSSSSTGQENTKPYYPYHHQTTLHLFPSPQQETTLHLPPTFTKPSHFIEFLPIKN</sequence>
<feature type="DNA-binding region" description="Homeobox" evidence="9">
    <location>
        <begin position="76"/>
        <end position="130"/>
    </location>
</feature>
<dbReference type="GO" id="GO:0003677">
    <property type="term" value="F:DNA binding"/>
    <property type="evidence" value="ECO:0007669"/>
    <property type="project" value="UniProtKB-UniRule"/>
</dbReference>
<keyword evidence="6" id="KW-0804">Transcription</keyword>
<evidence type="ECO:0000259" key="11">
    <source>
        <dbReference type="PROSITE" id="PS50071"/>
    </source>
</evidence>
<evidence type="ECO:0000256" key="10">
    <source>
        <dbReference type="RuleBase" id="RU000682"/>
    </source>
</evidence>
<keyword evidence="13" id="KW-1185">Reference proteome</keyword>
<evidence type="ECO:0000256" key="2">
    <source>
        <dbReference type="ARBA" id="ARBA00022473"/>
    </source>
</evidence>
<dbReference type="SMART" id="SM00389">
    <property type="entry name" value="HOX"/>
    <property type="match status" value="1"/>
</dbReference>
<dbReference type="InterPro" id="IPR044555">
    <property type="entry name" value="WUSCHEL-like"/>
</dbReference>
<dbReference type="Pfam" id="PF00046">
    <property type="entry name" value="Homeodomain"/>
    <property type="match status" value="1"/>
</dbReference>
<evidence type="ECO:0000256" key="8">
    <source>
        <dbReference type="ARBA" id="ARBA00024040"/>
    </source>
</evidence>
<keyword evidence="4 9" id="KW-0238">DNA-binding</keyword>
<dbReference type="CDD" id="cd00086">
    <property type="entry name" value="homeodomain"/>
    <property type="match status" value="1"/>
</dbReference>
<name>A0ABD1HB45_SALDI</name>